<protein>
    <recommendedName>
        <fullName evidence="1">Aminoglycoside phosphotransferase domain-containing protein</fullName>
    </recommendedName>
</protein>
<dbReference type="EMBL" id="GL891307">
    <property type="protein sequence ID" value="EGO54403.1"/>
    <property type="molecule type" value="Genomic_DNA"/>
</dbReference>
<evidence type="ECO:0000259" key="1">
    <source>
        <dbReference type="Pfam" id="PF01636"/>
    </source>
</evidence>
<dbReference type="KEGG" id="nte:NEUTE1DRAFT87700"/>
<dbReference type="Pfam" id="PF01636">
    <property type="entry name" value="APH"/>
    <property type="match status" value="1"/>
</dbReference>
<dbReference type="PANTHER" id="PTHR21310:SF54">
    <property type="entry name" value="AMINOGLYCOSIDE PHOSPHOTRANSFERASE DOMAIN-CONTAINING PROTEIN"/>
    <property type="match status" value="1"/>
</dbReference>
<dbReference type="InterPro" id="IPR002575">
    <property type="entry name" value="Aminoglycoside_PTrfase"/>
</dbReference>
<dbReference type="Proteomes" id="UP000008065">
    <property type="component" value="Unassembled WGS sequence"/>
</dbReference>
<accession>F8MXD2</accession>
<gene>
    <name evidence="2" type="ORF">NEUTE1DRAFT_87700</name>
</gene>
<dbReference type="Gene3D" id="3.90.1200.10">
    <property type="match status" value="1"/>
</dbReference>
<dbReference type="SUPFAM" id="SSF56112">
    <property type="entry name" value="Protein kinase-like (PK-like)"/>
    <property type="match status" value="1"/>
</dbReference>
<dbReference type="AlphaFoldDB" id="F8MXD2"/>
<dbReference type="InterPro" id="IPR011009">
    <property type="entry name" value="Kinase-like_dom_sf"/>
</dbReference>
<dbReference type="HOGENOM" id="CLU_044107_0_0_1"/>
<evidence type="ECO:0000313" key="2">
    <source>
        <dbReference type="EMBL" id="EGO54403.1"/>
    </source>
</evidence>
<evidence type="ECO:0000313" key="3">
    <source>
        <dbReference type="Proteomes" id="UP000008065"/>
    </source>
</evidence>
<dbReference type="PANTHER" id="PTHR21310">
    <property type="entry name" value="AMINOGLYCOSIDE PHOSPHOTRANSFERASE-RELATED-RELATED"/>
    <property type="match status" value="1"/>
</dbReference>
<dbReference type="RefSeq" id="XP_009854363.1">
    <property type="nucleotide sequence ID" value="XM_009856061.1"/>
</dbReference>
<sequence>MVKEEVFNVEDNPYSRVTPAHLPECLNSKTKQLELAKAMANVFSEQGAKATDATFCKHQGVDSKTVFVSMNEGSDIVIQFRLRSLDTTPFERARSCPGFDQYVPNIRLVAVITDPRDLAKKSWIYASNRIVGKTWTQVVQEQGVHILPKLCNSLGRVLAKGYIQDKSHEAVVRKVLPFLIPFLFTLEPEMKPYRSLAMEILRHQDKISELPLFMAHADLWAGNLIVNPDTHEVMGIVDWEDSFPLPFGIGLHRIQMVAGEDFNSNWQIPNNFEESERAFWAGIMEGSPEHRQKEFQEKAHIIDLAVKMGALTAGFVYQYDDKGHLTLKRDSETGSPLVNGTLPFLLSYEIPFRRGSEKGPYPEEFEWPFEGDEQRQYKWICELHEELGEAGNLFDWGISDMVLGTRLEDLLVKPLHFVVPTVFAQALDFSVILMQCLSPPTSPISELSKSFSYYVMIQPCRTPAMHMRLCHLSTLSTPPTLFRPLK</sequence>
<dbReference type="OrthoDB" id="5598852at2759"/>
<name>F8MXD2_NEUT8</name>
<feature type="domain" description="Aminoglycoside phosphotransferase" evidence="1">
    <location>
        <begin position="201"/>
        <end position="243"/>
    </location>
</feature>
<keyword evidence="3" id="KW-1185">Reference proteome</keyword>
<dbReference type="VEuPathDB" id="FungiDB:NEUTE1DRAFT_87700"/>
<dbReference type="InterPro" id="IPR051678">
    <property type="entry name" value="AGP_Transferase"/>
</dbReference>
<dbReference type="GeneID" id="20831055"/>
<organism evidence="2 3">
    <name type="scientific">Neurospora tetrasperma (strain FGSC 2508 / ATCC MYA-4615 / P0657)</name>
    <dbReference type="NCBI Taxonomy" id="510951"/>
    <lineage>
        <taxon>Eukaryota</taxon>
        <taxon>Fungi</taxon>
        <taxon>Dikarya</taxon>
        <taxon>Ascomycota</taxon>
        <taxon>Pezizomycotina</taxon>
        <taxon>Sordariomycetes</taxon>
        <taxon>Sordariomycetidae</taxon>
        <taxon>Sordariales</taxon>
        <taxon>Sordariaceae</taxon>
        <taxon>Neurospora</taxon>
    </lineage>
</organism>
<proteinExistence type="predicted"/>
<reference evidence="3" key="1">
    <citation type="journal article" date="2011" name="Genetics">
        <title>Massive changes in genome architecture accompany the transition to self-fertility in the filamentous fungus Neurospora tetrasperma.</title>
        <authorList>
            <person name="Ellison C.E."/>
            <person name="Stajich J.E."/>
            <person name="Jacobson D.J."/>
            <person name="Natvig D.O."/>
            <person name="Lapidus A."/>
            <person name="Foster B."/>
            <person name="Aerts A."/>
            <person name="Riley R."/>
            <person name="Lindquist E.A."/>
            <person name="Grigoriev I.V."/>
            <person name="Taylor J.W."/>
        </authorList>
    </citation>
    <scope>NUCLEOTIDE SEQUENCE [LARGE SCALE GENOMIC DNA]</scope>
    <source>
        <strain evidence="3">FGSC 2508 / P0657</strain>
    </source>
</reference>